<organism evidence="1 2">
    <name type="scientific">Streptomyces mordarskii</name>
    <dbReference type="NCBI Taxonomy" id="1226758"/>
    <lineage>
        <taxon>Bacteria</taxon>
        <taxon>Bacillati</taxon>
        <taxon>Actinomycetota</taxon>
        <taxon>Actinomycetes</taxon>
        <taxon>Kitasatosporales</taxon>
        <taxon>Streptomycetaceae</taxon>
        <taxon>Streptomyces</taxon>
    </lineage>
</organism>
<protein>
    <submittedName>
        <fullName evidence="1">Uncharacterized protein</fullName>
    </submittedName>
</protein>
<accession>A0ABN1E8L3</accession>
<reference evidence="1 2" key="1">
    <citation type="journal article" date="2019" name="Int. J. Syst. Evol. Microbiol.">
        <title>The Global Catalogue of Microorganisms (GCM) 10K type strain sequencing project: providing services to taxonomists for standard genome sequencing and annotation.</title>
        <authorList>
            <consortium name="The Broad Institute Genomics Platform"/>
            <consortium name="The Broad Institute Genome Sequencing Center for Infectious Disease"/>
            <person name="Wu L."/>
            <person name="Ma J."/>
        </authorList>
    </citation>
    <scope>NUCLEOTIDE SEQUENCE [LARGE SCALE GENOMIC DNA]</scope>
    <source>
        <strain evidence="1 2">JCM 5052</strain>
    </source>
</reference>
<evidence type="ECO:0000313" key="2">
    <source>
        <dbReference type="Proteomes" id="UP001501576"/>
    </source>
</evidence>
<evidence type="ECO:0000313" key="1">
    <source>
        <dbReference type="EMBL" id="GAA0560355.1"/>
    </source>
</evidence>
<keyword evidence="2" id="KW-1185">Reference proteome</keyword>
<gene>
    <name evidence="1" type="ORF">GCM10010390_73230</name>
</gene>
<dbReference type="Proteomes" id="UP001501576">
    <property type="component" value="Unassembled WGS sequence"/>
</dbReference>
<dbReference type="EMBL" id="BAAABZ010000075">
    <property type="protein sequence ID" value="GAA0560355.1"/>
    <property type="molecule type" value="Genomic_DNA"/>
</dbReference>
<proteinExistence type="predicted"/>
<sequence>MPPRTTSQRRMGNRRDLDSHWGEISIDFAIGPDVSPLEAMEWVGVVVALPPLRFLEGVPGALARGFPCRPRPPARLAP</sequence>
<comment type="caution">
    <text evidence="1">The sequence shown here is derived from an EMBL/GenBank/DDBJ whole genome shotgun (WGS) entry which is preliminary data.</text>
</comment>
<name>A0ABN1E8L3_9ACTN</name>